<evidence type="ECO:0000313" key="2">
    <source>
        <dbReference type="WBParaSite" id="JU765_v2.g19997.t2"/>
    </source>
</evidence>
<reference evidence="2" key="1">
    <citation type="submission" date="2022-11" db="UniProtKB">
        <authorList>
            <consortium name="WormBaseParasite"/>
        </authorList>
    </citation>
    <scope>IDENTIFICATION</scope>
</reference>
<protein>
    <submittedName>
        <fullName evidence="2">Uncharacterized protein</fullName>
    </submittedName>
</protein>
<name>A0AC34QWR6_9BILA</name>
<organism evidence="1 2">
    <name type="scientific">Panagrolaimus sp. JU765</name>
    <dbReference type="NCBI Taxonomy" id="591449"/>
    <lineage>
        <taxon>Eukaryota</taxon>
        <taxon>Metazoa</taxon>
        <taxon>Ecdysozoa</taxon>
        <taxon>Nematoda</taxon>
        <taxon>Chromadorea</taxon>
        <taxon>Rhabditida</taxon>
        <taxon>Tylenchina</taxon>
        <taxon>Panagrolaimomorpha</taxon>
        <taxon>Panagrolaimoidea</taxon>
        <taxon>Panagrolaimidae</taxon>
        <taxon>Panagrolaimus</taxon>
    </lineage>
</organism>
<sequence length="493" mass="56642">MSHAKSTIRHCCKVIPNSGRGNSLNEHCQRERCEATVDIKLHIRSGCPEARPRDLSIVKTDKGCAKCLCHIRNSSAAEQNNANNCSSAPSTPSENKTSEFKAVSNPDLEKKAGHLMKLRELIEEYEKQIEIVKQESEKNRIEIGQLQSELGQLTAQRETFYKEIEEFEGFECLEPKTVFQRITKKLKLNKKELNQLESVLKKEMQSKNDQAINFERDACTRGNSILKVSENIKTKQRELLEIRNSIAEMKKNIKMEENALNKNASRCEEKVLFAAYGLEYQKLKVLFAAYGLEYQKLVNIINDAYENIQSFDRLLQKEDEEHRKQVIQNNIHGWFLYCKQNIALVSVLLEMYKKKIESIDVIPFAELCEFEVPKIPLKAKKVTELVLPKKIKVPPPLPSPIAPPKPLPKQPEPRRFPLVAKCHSESVIPKEYVRTTNRSWTPKSLIPSPSPPDFTKVPEVNSYFRVFYTPHVGPSLAKTYQFMAQNNMLKLPF</sequence>
<evidence type="ECO:0000313" key="1">
    <source>
        <dbReference type="Proteomes" id="UP000887576"/>
    </source>
</evidence>
<dbReference type="WBParaSite" id="JU765_v2.g19997.t2">
    <property type="protein sequence ID" value="JU765_v2.g19997.t2"/>
    <property type="gene ID" value="JU765_v2.g19997"/>
</dbReference>
<proteinExistence type="predicted"/>
<dbReference type="Proteomes" id="UP000887576">
    <property type="component" value="Unplaced"/>
</dbReference>
<accession>A0AC34QWR6</accession>